<comment type="similarity">
    <text evidence="3 8">Belongs to the DDOST 48 kDa subunit family.</text>
</comment>
<keyword evidence="4 8" id="KW-0812">Transmembrane</keyword>
<reference evidence="11 12" key="1">
    <citation type="submission" date="2014-04" db="EMBL/GenBank/DDBJ databases">
        <authorList>
            <consortium name="DOE Joint Genome Institute"/>
            <person name="Kuo A."/>
            <person name="Girlanda M."/>
            <person name="Perotto S."/>
            <person name="Kohler A."/>
            <person name="Nagy L.G."/>
            <person name="Floudas D."/>
            <person name="Copeland A."/>
            <person name="Barry K.W."/>
            <person name="Cichocki N."/>
            <person name="Veneault-Fourrey C."/>
            <person name="LaButti K."/>
            <person name="Lindquist E.A."/>
            <person name="Lipzen A."/>
            <person name="Lundell T."/>
            <person name="Morin E."/>
            <person name="Murat C."/>
            <person name="Sun H."/>
            <person name="Tunlid A."/>
            <person name="Henrissat B."/>
            <person name="Grigoriev I.V."/>
            <person name="Hibbett D.S."/>
            <person name="Martin F."/>
            <person name="Nordberg H.P."/>
            <person name="Cantor M.N."/>
            <person name="Hua S.X."/>
        </authorList>
    </citation>
    <scope>NUCLEOTIDE SEQUENCE [LARGE SCALE GENOMIC DNA]</scope>
    <source>
        <strain evidence="11 12">MUT 4182</strain>
    </source>
</reference>
<sequence>MRISRLFAALLVSLVPTALARSSTGDKVLVVMEPTLKAEDYSLFFNNLRSRGYEVFFRAPNEKMPTTMSYDIPQFSHIIMFTPTAKNLEADVGPQALFTLLKENPSTNILVALSPKRTPMSDFAAEFNIGLPPPNTPLISHFPPRSSPHTQLIINSPSKAHPLLSKNLPPVLFEGQAHLLGDNPLLFPILNAPVESFSTDGTEDRRADSVVEASDKGGEGLWAGSKMSVVSGFQATNGARIAFVGGVKLFSDEFAKAEVAPGKRSGNGQLAQDIAAWTFQETLVYKVDSATHFLEGDETRTEQEKYTTNDRVTFTMEISQFDPIKNKYIPKSDIQELQLEFTMLDPHIRTGLQAVADKPGTYSVTFRAPDRHGVFKFVVNHKRKGITPLQVAMPVAVVPPRHDGYPRFLSAAWPYYIGAISTSVGFIFFCIVYLGAESATERKRKEKGKNKVE</sequence>
<keyword evidence="12" id="KW-1185">Reference proteome</keyword>
<evidence type="ECO:0000256" key="6">
    <source>
        <dbReference type="ARBA" id="ARBA00022989"/>
    </source>
</evidence>
<gene>
    <name evidence="11" type="ORF">M407DRAFT_244583</name>
</gene>
<evidence type="ECO:0000256" key="4">
    <source>
        <dbReference type="ARBA" id="ARBA00022692"/>
    </source>
</evidence>
<dbReference type="GO" id="GO:0018279">
    <property type="term" value="P:protein N-linked glycosylation via asparagine"/>
    <property type="evidence" value="ECO:0007669"/>
    <property type="project" value="UniProtKB-UniRule"/>
</dbReference>
<organism evidence="11 12">
    <name type="scientific">Tulasnella calospora MUT 4182</name>
    <dbReference type="NCBI Taxonomy" id="1051891"/>
    <lineage>
        <taxon>Eukaryota</taxon>
        <taxon>Fungi</taxon>
        <taxon>Dikarya</taxon>
        <taxon>Basidiomycota</taxon>
        <taxon>Agaricomycotina</taxon>
        <taxon>Agaricomycetes</taxon>
        <taxon>Cantharellales</taxon>
        <taxon>Tulasnellaceae</taxon>
        <taxon>Tulasnella</taxon>
    </lineage>
</organism>
<comment type="subunit">
    <text evidence="8">Component of the oligosaccharyltransferase (OST) complex.</text>
</comment>
<dbReference type="GO" id="GO:0008250">
    <property type="term" value="C:oligosaccharyltransferase complex"/>
    <property type="evidence" value="ECO:0007669"/>
    <property type="project" value="TreeGrafter"/>
</dbReference>
<comment type="function">
    <text evidence="8">Subunit of the oligosaccharyl transferase (OST) complex that catalyzes the initial transfer of a defined glycan (Glc(3)Man(9)GlcNAc(2) in eukaryotes) from the lipid carrier dolichol-pyrophosphate to an asparagine residue within an Asn-X-Ser/Thr consensus motif in nascent polypeptide chains, the first step in protein N-glycosylation. N-glycosylation occurs cotranslationally and the complex associates with the Sec61 complex at the channel-forming translocon complex that mediates protein translocation across the endoplasmic reticulum (ER).</text>
</comment>
<evidence type="ECO:0000256" key="2">
    <source>
        <dbReference type="ARBA" id="ARBA00004922"/>
    </source>
</evidence>
<feature type="transmembrane region" description="Helical" evidence="8">
    <location>
        <begin position="413"/>
        <end position="436"/>
    </location>
</feature>
<dbReference type="UniPathway" id="UPA00378"/>
<evidence type="ECO:0000313" key="12">
    <source>
        <dbReference type="Proteomes" id="UP000054248"/>
    </source>
</evidence>
<name>A0A0C3Q4V8_9AGAM</name>
<keyword evidence="7 8" id="KW-0472">Membrane</keyword>
<dbReference type="HOGENOM" id="CLU_031804_1_1_1"/>
<dbReference type="InterPro" id="IPR005013">
    <property type="entry name" value="DDOST_48_kDa_subunit"/>
</dbReference>
<keyword evidence="8" id="KW-0732">Signal</keyword>
<dbReference type="Pfam" id="PF23358">
    <property type="entry name" value="OST48_MD"/>
    <property type="match status" value="1"/>
</dbReference>
<dbReference type="AlphaFoldDB" id="A0A0C3Q4V8"/>
<evidence type="ECO:0000256" key="3">
    <source>
        <dbReference type="ARBA" id="ARBA00008743"/>
    </source>
</evidence>
<evidence type="ECO:0000256" key="1">
    <source>
        <dbReference type="ARBA" id="ARBA00004479"/>
    </source>
</evidence>
<evidence type="ECO:0000256" key="7">
    <source>
        <dbReference type="ARBA" id="ARBA00023136"/>
    </source>
</evidence>
<feature type="chain" id="PRO_5005111157" description="Dolichyl-diphosphooligosaccharide--protein glycosyltransferase subunit WBP1" evidence="8">
    <location>
        <begin position="21"/>
        <end position="453"/>
    </location>
</feature>
<dbReference type="OrthoDB" id="29105at2759"/>
<protein>
    <recommendedName>
        <fullName evidence="8">Dolichyl-diphosphooligosaccharide--protein glycosyltransferase subunit WBP1</fullName>
        <shortName evidence="8">Oligosaccharyl transferase subunit WBP1</shortName>
    </recommendedName>
</protein>
<dbReference type="Pfam" id="PF03345">
    <property type="entry name" value="OST48_N"/>
    <property type="match status" value="1"/>
</dbReference>
<dbReference type="InterPro" id="IPR055457">
    <property type="entry name" value="OST48_N"/>
</dbReference>
<dbReference type="PANTHER" id="PTHR10830">
    <property type="entry name" value="DOLICHYL-DIPHOSPHOOLIGOSACCHARIDE--PROTEIN GLYCOSYLTRANSFERASE 48 KDA SUBUNIT"/>
    <property type="match status" value="1"/>
</dbReference>
<dbReference type="InterPro" id="IPR055459">
    <property type="entry name" value="OST48_MD"/>
</dbReference>
<accession>A0A0C3Q4V8</accession>
<evidence type="ECO:0000259" key="10">
    <source>
        <dbReference type="Pfam" id="PF23358"/>
    </source>
</evidence>
<feature type="domain" description="OST48 N-terminal" evidence="9">
    <location>
        <begin position="27"/>
        <end position="278"/>
    </location>
</feature>
<proteinExistence type="inferred from homology"/>
<comment type="pathway">
    <text evidence="2 8">Protein modification; protein glycosylation.</text>
</comment>
<dbReference type="EMBL" id="KN823069">
    <property type="protein sequence ID" value="KIO24090.1"/>
    <property type="molecule type" value="Genomic_DNA"/>
</dbReference>
<comment type="subcellular location">
    <subcellularLocation>
        <location evidence="8">Endoplasmic reticulum membrane</location>
        <topology evidence="8">Single-pass type I membrane protein</topology>
    </subcellularLocation>
    <subcellularLocation>
        <location evidence="1">Membrane</location>
        <topology evidence="1">Single-pass type I membrane protein</topology>
    </subcellularLocation>
</comment>
<feature type="signal peptide" evidence="8">
    <location>
        <begin position="1"/>
        <end position="20"/>
    </location>
</feature>
<evidence type="ECO:0000313" key="11">
    <source>
        <dbReference type="EMBL" id="KIO24090.1"/>
    </source>
</evidence>
<evidence type="ECO:0000256" key="8">
    <source>
        <dbReference type="RuleBase" id="RU361142"/>
    </source>
</evidence>
<dbReference type="Proteomes" id="UP000054248">
    <property type="component" value="Unassembled WGS sequence"/>
</dbReference>
<keyword evidence="6 8" id="KW-1133">Transmembrane helix</keyword>
<evidence type="ECO:0000256" key="5">
    <source>
        <dbReference type="ARBA" id="ARBA00022824"/>
    </source>
</evidence>
<feature type="domain" description="OST48 middle" evidence="10">
    <location>
        <begin position="298"/>
        <end position="435"/>
    </location>
</feature>
<dbReference type="PANTHER" id="PTHR10830:SF0">
    <property type="entry name" value="DOLICHYL-DIPHOSPHOOLIGOSACCHARIDE--PROTEIN GLYCOSYLTRANSFERASE 48 KDA SUBUNIT"/>
    <property type="match status" value="1"/>
</dbReference>
<evidence type="ECO:0000259" key="9">
    <source>
        <dbReference type="Pfam" id="PF03345"/>
    </source>
</evidence>
<reference evidence="12" key="2">
    <citation type="submission" date="2015-01" db="EMBL/GenBank/DDBJ databases">
        <title>Evolutionary Origins and Diversification of the Mycorrhizal Mutualists.</title>
        <authorList>
            <consortium name="DOE Joint Genome Institute"/>
            <consortium name="Mycorrhizal Genomics Consortium"/>
            <person name="Kohler A."/>
            <person name="Kuo A."/>
            <person name="Nagy L.G."/>
            <person name="Floudas D."/>
            <person name="Copeland A."/>
            <person name="Barry K.W."/>
            <person name="Cichocki N."/>
            <person name="Veneault-Fourrey C."/>
            <person name="LaButti K."/>
            <person name="Lindquist E.A."/>
            <person name="Lipzen A."/>
            <person name="Lundell T."/>
            <person name="Morin E."/>
            <person name="Murat C."/>
            <person name="Riley R."/>
            <person name="Ohm R."/>
            <person name="Sun H."/>
            <person name="Tunlid A."/>
            <person name="Henrissat B."/>
            <person name="Grigoriev I.V."/>
            <person name="Hibbett D.S."/>
            <person name="Martin F."/>
        </authorList>
    </citation>
    <scope>NUCLEOTIDE SEQUENCE [LARGE SCALE GENOMIC DNA]</scope>
    <source>
        <strain evidence="12">MUT 4182</strain>
    </source>
</reference>
<dbReference type="STRING" id="1051891.A0A0C3Q4V8"/>
<keyword evidence="5 8" id="KW-0256">Endoplasmic reticulum</keyword>